<keyword evidence="15" id="KW-1185">Reference proteome</keyword>
<keyword evidence="9" id="KW-0862">Zinc</keyword>
<keyword evidence="6" id="KW-0479">Metal-binding</keyword>
<dbReference type="OrthoDB" id="1433600at2759"/>
<reference evidence="15" key="1">
    <citation type="submission" date="2013-09" db="EMBL/GenBank/DDBJ databases">
        <title>Corchorus olitorius genome sequencing.</title>
        <authorList>
            <person name="Alam M."/>
            <person name="Haque M.S."/>
            <person name="Islam M.S."/>
            <person name="Emdad E.M."/>
            <person name="Islam M.M."/>
            <person name="Ahmed B."/>
            <person name="Halim A."/>
            <person name="Hossen Q.M.M."/>
            <person name="Hossain M.Z."/>
            <person name="Ahmed R."/>
            <person name="Khan M.M."/>
            <person name="Islam R."/>
            <person name="Rashid M.M."/>
            <person name="Khan S.A."/>
            <person name="Rahman M.S."/>
            <person name="Alam M."/>
            <person name="Yahiya A.S."/>
            <person name="Khan M.S."/>
            <person name="Azam M.S."/>
            <person name="Haque T."/>
            <person name="Lashkar M.Z.H."/>
            <person name="Akhand A.I."/>
            <person name="Morshed G."/>
            <person name="Roy S."/>
            <person name="Uddin K.S."/>
            <person name="Rabeya T."/>
            <person name="Hossain A.S."/>
            <person name="Chowdhury A."/>
            <person name="Snigdha A.R."/>
            <person name="Mortoza M.S."/>
            <person name="Matin S.A."/>
            <person name="Hoque S.M.E."/>
            <person name="Islam M.K."/>
            <person name="Roy D.K."/>
            <person name="Haider R."/>
            <person name="Moosa M.M."/>
            <person name="Elias S.M."/>
            <person name="Hasan A.M."/>
            <person name="Jahan S."/>
            <person name="Shafiuddin M."/>
            <person name="Mahmood N."/>
            <person name="Shommy N.S."/>
        </authorList>
    </citation>
    <scope>NUCLEOTIDE SEQUENCE [LARGE SCALE GENOMIC DNA]</scope>
    <source>
        <strain evidence="15">cv. O-4</strain>
    </source>
</reference>
<dbReference type="GO" id="GO:0061630">
    <property type="term" value="F:ubiquitin protein ligase activity"/>
    <property type="evidence" value="ECO:0007669"/>
    <property type="project" value="UniProtKB-EC"/>
</dbReference>
<name>A0A1R3KYW4_9ROSI</name>
<accession>A0A1R3KYW4</accession>
<dbReference type="EMBL" id="AWUE01009589">
    <property type="protein sequence ID" value="OMP12286.1"/>
    <property type="molecule type" value="Genomic_DNA"/>
</dbReference>
<dbReference type="STRING" id="93759.A0A1R3KYW4"/>
<comment type="catalytic activity">
    <reaction evidence="1">
        <text>S-ubiquitinyl-[E2 ubiquitin-conjugating enzyme]-L-cysteine + [acceptor protein]-L-lysine = [E2 ubiquitin-conjugating enzyme]-L-cysteine + N(6)-ubiquitinyl-[acceptor protein]-L-lysine.</text>
        <dbReference type="EC" id="2.3.2.27"/>
    </reaction>
</comment>
<gene>
    <name evidence="14" type="ORF">COLO4_03333</name>
</gene>
<dbReference type="PANTHER" id="PTHR45977:SF4">
    <property type="entry name" value="RING-TYPE DOMAIN-CONTAINING PROTEIN"/>
    <property type="match status" value="1"/>
</dbReference>
<dbReference type="InterPro" id="IPR001841">
    <property type="entry name" value="Znf_RING"/>
</dbReference>
<evidence type="ECO:0000256" key="5">
    <source>
        <dbReference type="ARBA" id="ARBA00022692"/>
    </source>
</evidence>
<dbReference type="AlphaFoldDB" id="A0A1R3KYW4"/>
<organism evidence="14 15">
    <name type="scientific">Corchorus olitorius</name>
    <dbReference type="NCBI Taxonomy" id="93759"/>
    <lineage>
        <taxon>Eukaryota</taxon>
        <taxon>Viridiplantae</taxon>
        <taxon>Streptophyta</taxon>
        <taxon>Embryophyta</taxon>
        <taxon>Tracheophyta</taxon>
        <taxon>Spermatophyta</taxon>
        <taxon>Magnoliopsida</taxon>
        <taxon>eudicotyledons</taxon>
        <taxon>Gunneridae</taxon>
        <taxon>Pentapetalae</taxon>
        <taxon>rosids</taxon>
        <taxon>malvids</taxon>
        <taxon>Malvales</taxon>
        <taxon>Malvaceae</taxon>
        <taxon>Grewioideae</taxon>
        <taxon>Apeibeae</taxon>
        <taxon>Corchorus</taxon>
    </lineage>
</organism>
<evidence type="ECO:0000256" key="2">
    <source>
        <dbReference type="ARBA" id="ARBA00004141"/>
    </source>
</evidence>
<evidence type="ECO:0000256" key="6">
    <source>
        <dbReference type="ARBA" id="ARBA00022723"/>
    </source>
</evidence>
<evidence type="ECO:0000256" key="11">
    <source>
        <dbReference type="ARBA" id="ARBA00023136"/>
    </source>
</evidence>
<evidence type="ECO:0000313" key="14">
    <source>
        <dbReference type="EMBL" id="OMP12286.1"/>
    </source>
</evidence>
<evidence type="ECO:0000259" key="13">
    <source>
        <dbReference type="PROSITE" id="PS50089"/>
    </source>
</evidence>
<evidence type="ECO:0000256" key="9">
    <source>
        <dbReference type="ARBA" id="ARBA00022833"/>
    </source>
</evidence>
<dbReference type="InterPro" id="IPR013083">
    <property type="entry name" value="Znf_RING/FYVE/PHD"/>
</dbReference>
<keyword evidence="11" id="KW-0472">Membrane</keyword>
<comment type="caution">
    <text evidence="14">The sequence shown here is derived from an EMBL/GenBank/DDBJ whole genome shotgun (WGS) entry which is preliminary data.</text>
</comment>
<dbReference type="GO" id="GO:0016567">
    <property type="term" value="P:protein ubiquitination"/>
    <property type="evidence" value="ECO:0007669"/>
    <property type="project" value="TreeGrafter"/>
</dbReference>
<evidence type="ECO:0000256" key="3">
    <source>
        <dbReference type="ARBA" id="ARBA00012483"/>
    </source>
</evidence>
<protein>
    <recommendedName>
        <fullName evidence="3">RING-type E3 ubiquitin transferase</fullName>
        <ecNumber evidence="3">2.3.2.27</ecNumber>
    </recommendedName>
</protein>
<dbReference type="PROSITE" id="PS50089">
    <property type="entry name" value="ZF_RING_2"/>
    <property type="match status" value="1"/>
</dbReference>
<dbReference type="InterPro" id="IPR011016">
    <property type="entry name" value="Znf_RING-CH"/>
</dbReference>
<dbReference type="Pfam" id="PF13639">
    <property type="entry name" value="zf-RING_2"/>
    <property type="match status" value="1"/>
</dbReference>
<evidence type="ECO:0000256" key="7">
    <source>
        <dbReference type="ARBA" id="ARBA00022771"/>
    </source>
</evidence>
<keyword evidence="8" id="KW-0833">Ubl conjugation pathway</keyword>
<evidence type="ECO:0000256" key="10">
    <source>
        <dbReference type="ARBA" id="ARBA00022989"/>
    </source>
</evidence>
<dbReference type="SUPFAM" id="SSF57850">
    <property type="entry name" value="RING/U-box"/>
    <property type="match status" value="1"/>
</dbReference>
<proteinExistence type="predicted"/>
<feature type="domain" description="RING-type" evidence="13">
    <location>
        <begin position="217"/>
        <end position="262"/>
    </location>
</feature>
<evidence type="ECO:0000313" key="15">
    <source>
        <dbReference type="Proteomes" id="UP000187203"/>
    </source>
</evidence>
<keyword evidence="10" id="KW-1133">Transmembrane helix</keyword>
<dbReference type="GO" id="GO:0008270">
    <property type="term" value="F:zinc ion binding"/>
    <property type="evidence" value="ECO:0007669"/>
    <property type="project" value="UniProtKB-KW"/>
</dbReference>
<dbReference type="CDD" id="cd16454">
    <property type="entry name" value="RING-H2_PA-TM-RING"/>
    <property type="match status" value="1"/>
</dbReference>
<keyword evidence="5" id="KW-0812">Transmembrane</keyword>
<evidence type="ECO:0000256" key="8">
    <source>
        <dbReference type="ARBA" id="ARBA00022786"/>
    </source>
</evidence>
<evidence type="ECO:0000256" key="12">
    <source>
        <dbReference type="PROSITE-ProRule" id="PRU00175"/>
    </source>
</evidence>
<keyword evidence="7 12" id="KW-0863">Zinc-finger</keyword>
<keyword evidence="4" id="KW-0808">Transferase</keyword>
<dbReference type="Gene3D" id="3.30.40.10">
    <property type="entry name" value="Zinc/RING finger domain, C3HC4 (zinc finger)"/>
    <property type="match status" value="1"/>
</dbReference>
<dbReference type="EC" id="2.3.2.27" evidence="3"/>
<dbReference type="GO" id="GO:0006511">
    <property type="term" value="P:ubiquitin-dependent protein catabolic process"/>
    <property type="evidence" value="ECO:0007669"/>
    <property type="project" value="TreeGrafter"/>
</dbReference>
<evidence type="ECO:0000256" key="1">
    <source>
        <dbReference type="ARBA" id="ARBA00000900"/>
    </source>
</evidence>
<comment type="subcellular location">
    <subcellularLocation>
        <location evidence="2">Membrane</location>
        <topology evidence="2">Multi-pass membrane protein</topology>
    </subcellularLocation>
</comment>
<sequence length="271" mass="31309">MAAQTGSRKLMIVMSDCWFYKVQISYEVQQFRTDRDRFQVPVDFRFFKGFHGEEFRFEAQQSRLLNLLGWNLDDESKNSIRSALSALAISDPVQQIIVNTLFFADKQRMRVDIARQELRHGNYMVWDGTSELLFCPPLKGSVSDTTGQISLTTEQISLSHPTETWPAPEPAPMPRHLPATKSSDIDGLEKYKLVPMWRNEETNSITEVTDSNSTTECAICLQEFEVGAQVRRMPCKGNSWHIFHEHCIAKWLQTKRTCPLCRHRLPLIIRV</sequence>
<evidence type="ECO:0000256" key="4">
    <source>
        <dbReference type="ARBA" id="ARBA00022679"/>
    </source>
</evidence>
<dbReference type="SMART" id="SM00744">
    <property type="entry name" value="RINGv"/>
    <property type="match status" value="1"/>
</dbReference>
<dbReference type="PANTHER" id="PTHR45977">
    <property type="entry name" value="TARGET OF ERK KINASE MPK-1"/>
    <property type="match status" value="1"/>
</dbReference>
<dbReference type="SMART" id="SM00184">
    <property type="entry name" value="RING"/>
    <property type="match status" value="1"/>
</dbReference>
<dbReference type="GO" id="GO:0016020">
    <property type="term" value="C:membrane"/>
    <property type="evidence" value="ECO:0007669"/>
    <property type="project" value="UniProtKB-SubCell"/>
</dbReference>
<dbReference type="Proteomes" id="UP000187203">
    <property type="component" value="Unassembled WGS sequence"/>
</dbReference>